<keyword evidence="1" id="KW-0812">Transmembrane</keyword>
<keyword evidence="3" id="KW-1185">Reference proteome</keyword>
<dbReference type="EMBL" id="JARKIB010000111">
    <property type="protein sequence ID" value="KAJ7738575.1"/>
    <property type="molecule type" value="Genomic_DNA"/>
</dbReference>
<name>A0AAD7MYX3_9AGAR</name>
<gene>
    <name evidence="2" type="ORF">B0H16DRAFT_1729806</name>
</gene>
<dbReference type="AlphaFoldDB" id="A0AAD7MYX3"/>
<reference evidence="2" key="1">
    <citation type="submission" date="2023-03" db="EMBL/GenBank/DDBJ databases">
        <title>Massive genome expansion in bonnet fungi (Mycena s.s.) driven by repeated elements and novel gene families across ecological guilds.</title>
        <authorList>
            <consortium name="Lawrence Berkeley National Laboratory"/>
            <person name="Harder C.B."/>
            <person name="Miyauchi S."/>
            <person name="Viragh M."/>
            <person name="Kuo A."/>
            <person name="Thoen E."/>
            <person name="Andreopoulos B."/>
            <person name="Lu D."/>
            <person name="Skrede I."/>
            <person name="Drula E."/>
            <person name="Henrissat B."/>
            <person name="Morin E."/>
            <person name="Kohler A."/>
            <person name="Barry K."/>
            <person name="LaButti K."/>
            <person name="Morin E."/>
            <person name="Salamov A."/>
            <person name="Lipzen A."/>
            <person name="Mereny Z."/>
            <person name="Hegedus B."/>
            <person name="Baldrian P."/>
            <person name="Stursova M."/>
            <person name="Weitz H."/>
            <person name="Taylor A."/>
            <person name="Grigoriev I.V."/>
            <person name="Nagy L.G."/>
            <person name="Martin F."/>
            <person name="Kauserud H."/>
        </authorList>
    </citation>
    <scope>NUCLEOTIDE SEQUENCE</scope>
    <source>
        <strain evidence="2">CBHHK182m</strain>
    </source>
</reference>
<keyword evidence="1" id="KW-0472">Membrane</keyword>
<accession>A0AAD7MYX3</accession>
<evidence type="ECO:0000313" key="3">
    <source>
        <dbReference type="Proteomes" id="UP001215598"/>
    </source>
</evidence>
<dbReference type="Proteomes" id="UP001215598">
    <property type="component" value="Unassembled WGS sequence"/>
</dbReference>
<keyword evidence="1" id="KW-1133">Transmembrane helix</keyword>
<evidence type="ECO:0000256" key="1">
    <source>
        <dbReference type="SAM" id="Phobius"/>
    </source>
</evidence>
<evidence type="ECO:0000313" key="2">
    <source>
        <dbReference type="EMBL" id="KAJ7738575.1"/>
    </source>
</evidence>
<organism evidence="2 3">
    <name type="scientific">Mycena metata</name>
    <dbReference type="NCBI Taxonomy" id="1033252"/>
    <lineage>
        <taxon>Eukaryota</taxon>
        <taxon>Fungi</taxon>
        <taxon>Dikarya</taxon>
        <taxon>Basidiomycota</taxon>
        <taxon>Agaricomycotina</taxon>
        <taxon>Agaricomycetes</taxon>
        <taxon>Agaricomycetidae</taxon>
        <taxon>Agaricales</taxon>
        <taxon>Marasmiineae</taxon>
        <taxon>Mycenaceae</taxon>
        <taxon>Mycena</taxon>
    </lineage>
</organism>
<proteinExistence type="predicted"/>
<feature type="transmembrane region" description="Helical" evidence="1">
    <location>
        <begin position="12"/>
        <end position="35"/>
    </location>
</feature>
<protein>
    <submittedName>
        <fullName evidence="2">Uncharacterized protein</fullName>
    </submittedName>
</protein>
<sequence length="84" mass="9222">MDPLLIKLARIQWHLSFIGSNSLGLLTSTVASWVVGRRTLALFPQFQVDLNPLFGLNLDFDSITARCFYALVPVVATLDPASST</sequence>
<comment type="caution">
    <text evidence="2">The sequence shown here is derived from an EMBL/GenBank/DDBJ whole genome shotgun (WGS) entry which is preliminary data.</text>
</comment>